<proteinExistence type="predicted"/>
<sequence length="134" mass="14342">MVLKAGIRSPRQGWEDRRLMPTLPSTVFQKQGLTLELDLPEEPCRVLAHPAALQAMVVTLLENALQHTARGGKVTVRVHGNQLTVENAPSHPNPGTGLGLRLVQTLARAQGGSVHLEAGAGFRAKVHLPPYPGA</sequence>
<keyword evidence="5" id="KW-0902">Two-component regulatory system</keyword>
<evidence type="ECO:0000313" key="7">
    <source>
        <dbReference type="EMBL" id="WCM40271.1"/>
    </source>
</evidence>
<dbReference type="RefSeq" id="WP_028494232.1">
    <property type="nucleotide sequence ID" value="NZ_CP046617.1"/>
</dbReference>
<evidence type="ECO:0000256" key="3">
    <source>
        <dbReference type="ARBA" id="ARBA00022679"/>
    </source>
</evidence>
<evidence type="ECO:0000256" key="2">
    <source>
        <dbReference type="ARBA" id="ARBA00012438"/>
    </source>
</evidence>
<dbReference type="InterPro" id="IPR003594">
    <property type="entry name" value="HATPase_dom"/>
</dbReference>
<comment type="catalytic activity">
    <reaction evidence="1">
        <text>ATP + protein L-histidine = ADP + protein N-phospho-L-histidine.</text>
        <dbReference type="EC" id="2.7.13.3"/>
    </reaction>
</comment>
<dbReference type="InterPro" id="IPR050736">
    <property type="entry name" value="Sensor_HK_Regulatory"/>
</dbReference>
<dbReference type="EC" id="2.7.13.3" evidence="2"/>
<dbReference type="PANTHER" id="PTHR43711:SF1">
    <property type="entry name" value="HISTIDINE KINASE 1"/>
    <property type="match status" value="1"/>
</dbReference>
<dbReference type="InterPro" id="IPR036890">
    <property type="entry name" value="HATPase_C_sf"/>
</dbReference>
<keyword evidence="3" id="KW-0808">Transferase</keyword>
<protein>
    <recommendedName>
        <fullName evidence="2">histidine kinase</fullName>
        <ecNumber evidence="2">2.7.13.3</ecNumber>
    </recommendedName>
</protein>
<keyword evidence="4" id="KW-0418">Kinase</keyword>
<evidence type="ECO:0000256" key="5">
    <source>
        <dbReference type="ARBA" id="ARBA00023012"/>
    </source>
</evidence>
<evidence type="ECO:0000256" key="1">
    <source>
        <dbReference type="ARBA" id="ARBA00000085"/>
    </source>
</evidence>
<feature type="domain" description="Histidine kinase/HSP90-like ATPase" evidence="6">
    <location>
        <begin position="48"/>
        <end position="132"/>
    </location>
</feature>
<dbReference type="PANTHER" id="PTHR43711">
    <property type="entry name" value="TWO-COMPONENT HISTIDINE KINASE"/>
    <property type="match status" value="1"/>
</dbReference>
<evidence type="ECO:0000256" key="4">
    <source>
        <dbReference type="ARBA" id="ARBA00022777"/>
    </source>
</evidence>
<evidence type="ECO:0000313" key="8">
    <source>
        <dbReference type="Proteomes" id="UP001317488"/>
    </source>
</evidence>
<evidence type="ECO:0000259" key="6">
    <source>
        <dbReference type="SMART" id="SM00387"/>
    </source>
</evidence>
<dbReference type="EMBL" id="CP046617">
    <property type="protein sequence ID" value="WCM40271.1"/>
    <property type="molecule type" value="Genomic_DNA"/>
</dbReference>
<dbReference type="Pfam" id="PF02518">
    <property type="entry name" value="HATPase_c"/>
    <property type="match status" value="1"/>
</dbReference>
<reference evidence="7 8" key="1">
    <citation type="submission" date="2019-12" db="EMBL/GenBank/DDBJ databases">
        <authorList>
            <person name="An T."/>
        </authorList>
    </citation>
    <scope>NUCLEOTIDE SEQUENCE [LARGE SCALE GENOMIC DNA]</scope>
    <source>
        <strain evidence="7 8">JCM 19900</strain>
    </source>
</reference>
<dbReference type="Proteomes" id="UP001317488">
    <property type="component" value="Chromosome"/>
</dbReference>
<accession>A0ABY7RTV8</accession>
<gene>
    <name evidence="7" type="ORF">GO600_09310</name>
</gene>
<dbReference type="SUPFAM" id="SSF55874">
    <property type="entry name" value="ATPase domain of HSP90 chaperone/DNA topoisomerase II/histidine kinase"/>
    <property type="match status" value="1"/>
</dbReference>
<dbReference type="Gene3D" id="3.30.565.10">
    <property type="entry name" value="Histidine kinase-like ATPase, C-terminal domain"/>
    <property type="match status" value="2"/>
</dbReference>
<keyword evidence="8" id="KW-1185">Reference proteome</keyword>
<organism evidence="7 8">
    <name type="scientific">Thermus antranikianii</name>
    <dbReference type="NCBI Taxonomy" id="88190"/>
    <lineage>
        <taxon>Bacteria</taxon>
        <taxon>Thermotogati</taxon>
        <taxon>Deinococcota</taxon>
        <taxon>Deinococci</taxon>
        <taxon>Thermales</taxon>
        <taxon>Thermaceae</taxon>
        <taxon>Thermus</taxon>
    </lineage>
</organism>
<dbReference type="SMART" id="SM00387">
    <property type="entry name" value="HATPase_c"/>
    <property type="match status" value="1"/>
</dbReference>
<name>A0ABY7RTV8_9DEIN</name>